<name>A0A427AZG3_ENSVE</name>
<evidence type="ECO:0000313" key="2">
    <source>
        <dbReference type="Proteomes" id="UP000287651"/>
    </source>
</evidence>
<evidence type="ECO:0000313" key="1">
    <source>
        <dbReference type="EMBL" id="RRT81507.1"/>
    </source>
</evidence>
<dbReference type="AlphaFoldDB" id="A0A427AZG3"/>
<dbReference type="EMBL" id="AMZH03000896">
    <property type="protein sequence ID" value="RRT81507.1"/>
    <property type="molecule type" value="Genomic_DNA"/>
</dbReference>
<sequence>MSSETGLICWQLRRESYAETMAHIQLKEILHIMTSSLFGRRKKKKETFIDRKIFTSEFG</sequence>
<dbReference type="Proteomes" id="UP000287651">
    <property type="component" value="Unassembled WGS sequence"/>
</dbReference>
<reference evidence="1 2" key="1">
    <citation type="journal article" date="2014" name="Agronomy (Basel)">
        <title>A Draft Genome Sequence for Ensete ventricosum, the Drought-Tolerant Tree Against Hunger.</title>
        <authorList>
            <person name="Harrison J."/>
            <person name="Moore K.A."/>
            <person name="Paszkiewicz K."/>
            <person name="Jones T."/>
            <person name="Grant M."/>
            <person name="Ambacheew D."/>
            <person name="Muzemil S."/>
            <person name="Studholme D.J."/>
        </authorList>
    </citation>
    <scope>NUCLEOTIDE SEQUENCE [LARGE SCALE GENOMIC DNA]</scope>
</reference>
<organism evidence="1 2">
    <name type="scientific">Ensete ventricosum</name>
    <name type="common">Abyssinian banana</name>
    <name type="synonym">Musa ensete</name>
    <dbReference type="NCBI Taxonomy" id="4639"/>
    <lineage>
        <taxon>Eukaryota</taxon>
        <taxon>Viridiplantae</taxon>
        <taxon>Streptophyta</taxon>
        <taxon>Embryophyta</taxon>
        <taxon>Tracheophyta</taxon>
        <taxon>Spermatophyta</taxon>
        <taxon>Magnoliopsida</taxon>
        <taxon>Liliopsida</taxon>
        <taxon>Zingiberales</taxon>
        <taxon>Musaceae</taxon>
        <taxon>Ensete</taxon>
    </lineage>
</organism>
<proteinExistence type="predicted"/>
<accession>A0A427AZG3</accession>
<comment type="caution">
    <text evidence="1">The sequence shown here is derived from an EMBL/GenBank/DDBJ whole genome shotgun (WGS) entry which is preliminary data.</text>
</comment>
<gene>
    <name evidence="1" type="ORF">B296_00011114</name>
</gene>
<protein>
    <submittedName>
        <fullName evidence="1">Uncharacterized protein</fullName>
    </submittedName>
</protein>